<dbReference type="Gene3D" id="3.40.640.10">
    <property type="entry name" value="Type I PLP-dependent aspartate aminotransferase-like (Major domain)"/>
    <property type="match status" value="1"/>
</dbReference>
<evidence type="ECO:0000313" key="1">
    <source>
        <dbReference type="EMBL" id="KAF6750937.1"/>
    </source>
</evidence>
<gene>
    <name evidence="1" type="ORF">DFP72DRAFT_1172588</name>
</gene>
<evidence type="ECO:0000313" key="2">
    <source>
        <dbReference type="Proteomes" id="UP000521943"/>
    </source>
</evidence>
<dbReference type="Proteomes" id="UP000521943">
    <property type="component" value="Unassembled WGS sequence"/>
</dbReference>
<proteinExistence type="predicted"/>
<accession>A0A8H6HR77</accession>
<name>A0A8H6HR77_9AGAR</name>
<dbReference type="OrthoDB" id="2670016at2759"/>
<reference evidence="1 2" key="1">
    <citation type="submission" date="2020-07" db="EMBL/GenBank/DDBJ databases">
        <title>Comparative genomics of pyrophilous fungi reveals a link between fire events and developmental genes.</title>
        <authorList>
            <consortium name="DOE Joint Genome Institute"/>
            <person name="Steindorff A.S."/>
            <person name="Carver A."/>
            <person name="Calhoun S."/>
            <person name="Stillman K."/>
            <person name="Liu H."/>
            <person name="Lipzen A."/>
            <person name="Pangilinan J."/>
            <person name="Labutti K."/>
            <person name="Bruns T.D."/>
            <person name="Grigoriev I.V."/>
        </authorList>
    </citation>
    <scope>NUCLEOTIDE SEQUENCE [LARGE SCALE GENOMIC DNA]</scope>
    <source>
        <strain evidence="1 2">CBS 144469</strain>
    </source>
</reference>
<dbReference type="AlphaFoldDB" id="A0A8H6HR77"/>
<keyword evidence="2" id="KW-1185">Reference proteome</keyword>
<organism evidence="1 2">
    <name type="scientific">Ephemerocybe angulata</name>
    <dbReference type="NCBI Taxonomy" id="980116"/>
    <lineage>
        <taxon>Eukaryota</taxon>
        <taxon>Fungi</taxon>
        <taxon>Dikarya</taxon>
        <taxon>Basidiomycota</taxon>
        <taxon>Agaricomycotina</taxon>
        <taxon>Agaricomycetes</taxon>
        <taxon>Agaricomycetidae</taxon>
        <taxon>Agaricales</taxon>
        <taxon>Agaricineae</taxon>
        <taxon>Psathyrellaceae</taxon>
        <taxon>Ephemerocybe</taxon>
    </lineage>
</organism>
<comment type="caution">
    <text evidence="1">The sequence shown here is derived from an EMBL/GenBank/DDBJ whole genome shotgun (WGS) entry which is preliminary data.</text>
</comment>
<protein>
    <submittedName>
        <fullName evidence="1">Uncharacterized protein</fullName>
    </submittedName>
</protein>
<sequence>MSIPPAKFTFQTTTLLSIRHFDSTIYPEAQSLTLACLLLSTFGVSNGIHKPAQNGFSPCAIHVGSSPNPSTGAVIPSTLLSTTYAQSAPGVHKGYEYNPLTTPTKTPWRVCSRASRLADSRDSPLRLDVPRQASSSRLWAMELTFSPLTTCAPVPSSDF</sequence>
<dbReference type="EMBL" id="JACGCI010000053">
    <property type="protein sequence ID" value="KAF6750937.1"/>
    <property type="molecule type" value="Genomic_DNA"/>
</dbReference>
<dbReference type="InterPro" id="IPR015421">
    <property type="entry name" value="PyrdxlP-dep_Trfase_major"/>
</dbReference>